<accession>A2SJ56</accession>
<dbReference type="AlphaFoldDB" id="A2SJ56"/>
<dbReference type="Pfam" id="PF12512">
    <property type="entry name" value="DUF3717"/>
    <property type="match status" value="1"/>
</dbReference>
<gene>
    <name evidence="2" type="ordered locus">Mpe_A2641</name>
</gene>
<dbReference type="InterPro" id="IPR022191">
    <property type="entry name" value="DUF3717"/>
</dbReference>
<dbReference type="HOGENOM" id="CLU_1703475_0_0_4"/>
<dbReference type="eggNOG" id="COG3313">
    <property type="taxonomic scope" value="Bacteria"/>
</dbReference>
<protein>
    <recommendedName>
        <fullName evidence="4">Fe-S protein</fullName>
    </recommendedName>
</protein>
<dbReference type="KEGG" id="mpt:Mpe_A2641"/>
<feature type="region of interest" description="Disordered" evidence="1">
    <location>
        <begin position="136"/>
        <end position="159"/>
    </location>
</feature>
<name>A2SJ56_METPP</name>
<reference evidence="2 3" key="1">
    <citation type="journal article" date="2007" name="J. Bacteriol.">
        <title>Whole-genome analysis of the methyl tert-butyl ether-degrading beta-proteobacterium Methylibium petroleiphilum PM1.</title>
        <authorList>
            <person name="Kane S.R."/>
            <person name="Chakicherla A.Y."/>
            <person name="Chain P.S.G."/>
            <person name="Schmidt R."/>
            <person name="Shin M.W."/>
            <person name="Legler T.C."/>
            <person name="Scow K.M."/>
            <person name="Larimer F.W."/>
            <person name="Lucas S.M."/>
            <person name="Richardson P.M."/>
            <person name="Hristova K.R."/>
        </authorList>
    </citation>
    <scope>NUCLEOTIDE SEQUENCE [LARGE SCALE GENOMIC DNA]</scope>
    <source>
        <strain evidence="3">ATCC BAA-1232 / LMG 22953 / PM1</strain>
    </source>
</reference>
<dbReference type="RefSeq" id="WP_011830225.1">
    <property type="nucleotide sequence ID" value="NC_008825.1"/>
</dbReference>
<dbReference type="STRING" id="420662.Mpe_A2641"/>
<dbReference type="EMBL" id="CP000555">
    <property type="protein sequence ID" value="ABM95595.1"/>
    <property type="molecule type" value="Genomic_DNA"/>
</dbReference>
<evidence type="ECO:0000256" key="1">
    <source>
        <dbReference type="SAM" id="MobiDB-lite"/>
    </source>
</evidence>
<evidence type="ECO:0008006" key="4">
    <source>
        <dbReference type="Google" id="ProtNLM"/>
    </source>
</evidence>
<sequence>MAGIHITDIESAINWWRERSPSPDGITACAEVRALAEVYALLVYYRESECDEATMPAKAKAAWLGWYASTPDAPCIAICSTSQGDDVCKGCGRTFDEVQHWPALSPAAKRATWRRITMEATAWRFNRYAERAHEVDATAARPASPGEDASAASPPPAAA</sequence>
<feature type="compositionally biased region" description="Low complexity" evidence="1">
    <location>
        <begin position="142"/>
        <end position="152"/>
    </location>
</feature>
<keyword evidence="3" id="KW-1185">Reference proteome</keyword>
<organism evidence="2 3">
    <name type="scientific">Methylibium petroleiphilum (strain ATCC BAA-1232 / LMG 22953 / PM1)</name>
    <dbReference type="NCBI Taxonomy" id="420662"/>
    <lineage>
        <taxon>Bacteria</taxon>
        <taxon>Pseudomonadati</taxon>
        <taxon>Pseudomonadota</taxon>
        <taxon>Betaproteobacteria</taxon>
        <taxon>Burkholderiales</taxon>
        <taxon>Sphaerotilaceae</taxon>
        <taxon>Methylibium</taxon>
    </lineage>
</organism>
<evidence type="ECO:0000313" key="3">
    <source>
        <dbReference type="Proteomes" id="UP000000366"/>
    </source>
</evidence>
<dbReference type="Proteomes" id="UP000000366">
    <property type="component" value="Chromosome"/>
</dbReference>
<dbReference type="InterPro" id="IPR010710">
    <property type="entry name" value="DUF1289"/>
</dbReference>
<proteinExistence type="predicted"/>
<dbReference type="Pfam" id="PF06945">
    <property type="entry name" value="DUF1289"/>
    <property type="match status" value="1"/>
</dbReference>
<evidence type="ECO:0000313" key="2">
    <source>
        <dbReference type="EMBL" id="ABM95595.1"/>
    </source>
</evidence>